<evidence type="ECO:0000313" key="5">
    <source>
        <dbReference type="Proteomes" id="UP000472676"/>
    </source>
</evidence>
<feature type="domain" description="Enoyl reductase (ER)" evidence="3">
    <location>
        <begin position="4"/>
        <end position="318"/>
    </location>
</feature>
<name>A0A6M2BPC1_9GAMM</name>
<dbReference type="SMART" id="SM00829">
    <property type="entry name" value="PKS_ER"/>
    <property type="match status" value="1"/>
</dbReference>
<accession>A0A6M2BPC1</accession>
<sequence length="320" mass="32810">MKAAIVRDFEHAPTCGEIEAPQARDGEVLVRVAGAAISQLVRAQASGKHYSSGKTLPMVPGADGVGRLADGSRVYFAFPRAPIGAMAECSAVAAGQCVALPDDIDDVTAAAIANPGMSSWAALELRAGFRPGESVLVNGAAGSSGRLAIQIARHLGASRVIATARKPQVESELRALGADDFICLDQPGERLVAAFRERLHGAGVEVVLDYLWGQPAACIIDAAAGHGGSRAQPRVRFVNIGSLAGASLPIAAGTLRSSGLELTGSGLGSVSHAALVGIVGKLLRAVGPARLTIDAIGVPLRDVESAWRMAADGKRIVLRP</sequence>
<dbReference type="InterPro" id="IPR011032">
    <property type="entry name" value="GroES-like_sf"/>
</dbReference>
<comment type="caution">
    <text evidence="4">The sequence shown here is derived from an EMBL/GenBank/DDBJ whole genome shotgun (WGS) entry which is preliminary data.</text>
</comment>
<dbReference type="InterPro" id="IPR036291">
    <property type="entry name" value="NAD(P)-bd_dom_sf"/>
</dbReference>
<keyword evidence="1" id="KW-0521">NADP</keyword>
<dbReference type="PANTHER" id="PTHR48106:SF18">
    <property type="entry name" value="QUINONE OXIDOREDUCTASE PIG3"/>
    <property type="match status" value="1"/>
</dbReference>
<keyword evidence="2" id="KW-0560">Oxidoreductase</keyword>
<dbReference type="SUPFAM" id="SSF51735">
    <property type="entry name" value="NAD(P)-binding Rossmann-fold domains"/>
    <property type="match status" value="1"/>
</dbReference>
<evidence type="ECO:0000259" key="3">
    <source>
        <dbReference type="SMART" id="SM00829"/>
    </source>
</evidence>
<reference evidence="4 5" key="1">
    <citation type="journal article" date="2014" name="Int. J. Syst. Evol. Microbiol.">
        <title>Solimonas terrae sp. nov., isolated from soil.</title>
        <authorList>
            <person name="Kim S.J."/>
            <person name="Moon J.Y."/>
            <person name="Weon H.Y."/>
            <person name="Ahn J.H."/>
            <person name="Chen W.M."/>
            <person name="Kwon S.W."/>
        </authorList>
    </citation>
    <scope>NUCLEOTIDE SEQUENCE [LARGE SCALE GENOMIC DNA]</scope>
    <source>
        <strain evidence="4 5">KIS83-12</strain>
    </source>
</reference>
<dbReference type="Proteomes" id="UP000472676">
    <property type="component" value="Unassembled WGS sequence"/>
</dbReference>
<dbReference type="InterPro" id="IPR013149">
    <property type="entry name" value="ADH-like_C"/>
</dbReference>
<protein>
    <submittedName>
        <fullName evidence="4">Zinc-binding alcohol dehydrogenase family protein</fullName>
    </submittedName>
</protein>
<dbReference type="PANTHER" id="PTHR48106">
    <property type="entry name" value="QUINONE OXIDOREDUCTASE PIG3-RELATED"/>
    <property type="match status" value="1"/>
</dbReference>
<evidence type="ECO:0000313" key="4">
    <source>
        <dbReference type="EMBL" id="NGY03907.1"/>
    </source>
</evidence>
<dbReference type="AlphaFoldDB" id="A0A6M2BPC1"/>
<proteinExistence type="predicted"/>
<dbReference type="GO" id="GO:0016651">
    <property type="term" value="F:oxidoreductase activity, acting on NAD(P)H"/>
    <property type="evidence" value="ECO:0007669"/>
    <property type="project" value="TreeGrafter"/>
</dbReference>
<keyword evidence="5" id="KW-1185">Reference proteome</keyword>
<dbReference type="GO" id="GO:0070402">
    <property type="term" value="F:NADPH binding"/>
    <property type="evidence" value="ECO:0007669"/>
    <property type="project" value="TreeGrafter"/>
</dbReference>
<evidence type="ECO:0000256" key="1">
    <source>
        <dbReference type="ARBA" id="ARBA00022857"/>
    </source>
</evidence>
<gene>
    <name evidence="4" type="ORF">G7Y85_03965</name>
</gene>
<organism evidence="4 5">
    <name type="scientific">Solimonas terrae</name>
    <dbReference type="NCBI Taxonomy" id="1396819"/>
    <lineage>
        <taxon>Bacteria</taxon>
        <taxon>Pseudomonadati</taxon>
        <taxon>Pseudomonadota</taxon>
        <taxon>Gammaproteobacteria</taxon>
        <taxon>Nevskiales</taxon>
        <taxon>Nevskiaceae</taxon>
        <taxon>Solimonas</taxon>
    </lineage>
</organism>
<dbReference type="SUPFAM" id="SSF50129">
    <property type="entry name" value="GroES-like"/>
    <property type="match status" value="1"/>
</dbReference>
<dbReference type="RefSeq" id="WP_166252138.1">
    <property type="nucleotide sequence ID" value="NZ_JAAMOW010000002.1"/>
</dbReference>
<dbReference type="EMBL" id="JAAMOW010000002">
    <property type="protein sequence ID" value="NGY03907.1"/>
    <property type="molecule type" value="Genomic_DNA"/>
</dbReference>
<dbReference type="Gene3D" id="3.40.50.720">
    <property type="entry name" value="NAD(P)-binding Rossmann-like Domain"/>
    <property type="match status" value="1"/>
</dbReference>
<dbReference type="InterPro" id="IPR020843">
    <property type="entry name" value="ER"/>
</dbReference>
<evidence type="ECO:0000256" key="2">
    <source>
        <dbReference type="ARBA" id="ARBA00023002"/>
    </source>
</evidence>
<dbReference type="Pfam" id="PF00107">
    <property type="entry name" value="ADH_zinc_N"/>
    <property type="match status" value="1"/>
</dbReference>
<dbReference type="Gene3D" id="3.90.180.10">
    <property type="entry name" value="Medium-chain alcohol dehydrogenases, catalytic domain"/>
    <property type="match status" value="1"/>
</dbReference>